<evidence type="ECO:0000256" key="4">
    <source>
        <dbReference type="SAM" id="SignalP"/>
    </source>
</evidence>
<feature type="chain" id="PRO_5041202108" evidence="4">
    <location>
        <begin position="22"/>
        <end position="340"/>
    </location>
</feature>
<accession>A0AA37HWJ6</accession>
<keyword evidence="3" id="KW-0788">Thiol protease</keyword>
<keyword evidence="1" id="KW-0645">Protease</keyword>
<dbReference type="PANTHER" id="PTHR10363:SF2">
    <property type="entry name" value="BLEOMYCIN HYDROLASE"/>
    <property type="match status" value="1"/>
</dbReference>
<dbReference type="GO" id="GO:0006508">
    <property type="term" value="P:proteolysis"/>
    <property type="evidence" value="ECO:0007669"/>
    <property type="project" value="UniProtKB-KW"/>
</dbReference>
<evidence type="ECO:0000313" key="6">
    <source>
        <dbReference type="Proteomes" id="UP000887043"/>
    </source>
</evidence>
<proteinExistence type="predicted"/>
<dbReference type="Pfam" id="PF03051">
    <property type="entry name" value="Peptidase_C1_2"/>
    <property type="match status" value="1"/>
</dbReference>
<evidence type="ECO:0000313" key="5">
    <source>
        <dbReference type="EMBL" id="GJG27826.1"/>
    </source>
</evidence>
<dbReference type="GO" id="GO:0043418">
    <property type="term" value="P:homocysteine catabolic process"/>
    <property type="evidence" value="ECO:0007669"/>
    <property type="project" value="TreeGrafter"/>
</dbReference>
<dbReference type="GO" id="GO:0005737">
    <property type="term" value="C:cytoplasm"/>
    <property type="evidence" value="ECO:0007669"/>
    <property type="project" value="TreeGrafter"/>
</dbReference>
<keyword evidence="5" id="KW-0031">Aminopeptidase</keyword>
<keyword evidence="4" id="KW-0732">Signal</keyword>
<evidence type="ECO:0000256" key="2">
    <source>
        <dbReference type="ARBA" id="ARBA00022801"/>
    </source>
</evidence>
<evidence type="ECO:0000256" key="3">
    <source>
        <dbReference type="ARBA" id="ARBA00022807"/>
    </source>
</evidence>
<gene>
    <name evidence="5" type="ORF">PRRU23_15260</name>
</gene>
<dbReference type="RefSeq" id="WP_006282713.1">
    <property type="nucleotide sequence ID" value="NZ_BPTR01000001.1"/>
</dbReference>
<dbReference type="EMBL" id="BPTR01000001">
    <property type="protein sequence ID" value="GJG27826.1"/>
    <property type="molecule type" value="Genomic_DNA"/>
</dbReference>
<dbReference type="AlphaFoldDB" id="A0AA37HWJ6"/>
<organism evidence="5 6">
    <name type="scientific">Segatella bryantii</name>
    <name type="common">Prevotella bryantii</name>
    <dbReference type="NCBI Taxonomy" id="77095"/>
    <lineage>
        <taxon>Bacteria</taxon>
        <taxon>Pseudomonadati</taxon>
        <taxon>Bacteroidota</taxon>
        <taxon>Bacteroidia</taxon>
        <taxon>Bacteroidales</taxon>
        <taxon>Prevotellaceae</taxon>
        <taxon>Segatella</taxon>
    </lineage>
</organism>
<comment type="caution">
    <text evidence="5">The sequence shown here is derived from an EMBL/GenBank/DDBJ whole genome shotgun (WGS) entry which is preliminary data.</text>
</comment>
<dbReference type="SUPFAM" id="SSF54001">
    <property type="entry name" value="Cysteine proteinases"/>
    <property type="match status" value="1"/>
</dbReference>
<dbReference type="PROSITE" id="PS51257">
    <property type="entry name" value="PROKAR_LIPOPROTEIN"/>
    <property type="match status" value="1"/>
</dbReference>
<dbReference type="PANTHER" id="PTHR10363">
    <property type="entry name" value="BLEOMYCIN HYDROLASE"/>
    <property type="match status" value="1"/>
</dbReference>
<reference evidence="5" key="1">
    <citation type="submission" date="2021-08" db="EMBL/GenBank/DDBJ databases">
        <title>Prevotella lacticifex sp. nov., isolated from rumen of cow.</title>
        <authorList>
            <person name="Shinkai T."/>
            <person name="Ikeyama N."/>
            <person name="Kumagai M."/>
            <person name="Ohmori H."/>
            <person name="Sakamoto M."/>
            <person name="Ohkuma M."/>
            <person name="Mitsumori M."/>
        </authorList>
    </citation>
    <scope>NUCLEOTIDE SEQUENCE</scope>
    <source>
        <strain evidence="5">DSM 11371</strain>
    </source>
</reference>
<feature type="signal peptide" evidence="4">
    <location>
        <begin position="1"/>
        <end position="21"/>
    </location>
</feature>
<sequence length="340" mass="38774">MKQTVILLLLSILLLSSCEQKSTTSHDALKTIVRLKTTPVKNQGNSETCWIYAMLATIETEHLMRGDSVNLSPAYIVRMLINDQATNCYLSAGEKPVNMRGMGPMLIYTLQKYGAETYDSYQDPDIINYNILKRKVEKLAMISARQGIGIAQFQDKINQMLDNEIGYMPAQFVFMLGAQYTPKEFAHSVCAPGEYLFMTSFTHHPFYQNIELEMPDNFTHDTYYNVPLDKMMKTIENKICQGHPVFWEGDTSESSCRLQAGIATLEEKNITQKKRQQAFERLRTTDDHAMELIGIAINKKGEKYFIAKNSYGPKQGVQGYVYLSYDYIAMKTIAIGFSKR</sequence>
<keyword evidence="2" id="KW-0378">Hydrolase</keyword>
<evidence type="ECO:0000256" key="1">
    <source>
        <dbReference type="ARBA" id="ARBA00022670"/>
    </source>
</evidence>
<dbReference type="InterPro" id="IPR038765">
    <property type="entry name" value="Papain-like_cys_pep_sf"/>
</dbReference>
<protein>
    <submittedName>
        <fullName evidence="5">Aminopeptidase</fullName>
    </submittedName>
</protein>
<dbReference type="GO" id="GO:0009636">
    <property type="term" value="P:response to toxic substance"/>
    <property type="evidence" value="ECO:0007669"/>
    <property type="project" value="TreeGrafter"/>
</dbReference>
<name>A0AA37HWJ6_SEGBR</name>
<dbReference type="Proteomes" id="UP000887043">
    <property type="component" value="Unassembled WGS sequence"/>
</dbReference>
<dbReference type="InterPro" id="IPR004134">
    <property type="entry name" value="Peptidase_C1B"/>
</dbReference>
<dbReference type="GO" id="GO:0070005">
    <property type="term" value="F:cysteine-type aminopeptidase activity"/>
    <property type="evidence" value="ECO:0007669"/>
    <property type="project" value="InterPro"/>
</dbReference>
<dbReference type="Gene3D" id="3.90.70.10">
    <property type="entry name" value="Cysteine proteinases"/>
    <property type="match status" value="1"/>
</dbReference>